<sequence>MIVLLVTCLAALLCPTVHSADASVHFTTWPKIAPQFCNGSKQSPINIVTASVQGNPNLTSFNFTGFDDNSTFRDIKNTGESVLVSLDDKKMTVQGGDLPGLYNTIQFHLHWGNGSSSPGSEHSVDGKQYPMELHIVNVHSKYNGNVSAGTNEANKTKGWISLTSFLSSIPNSGNTTTDIMNQTTLNSLIEGVDRTKYYRYQGSLTVPSCNEAVIWTVFKEPIKVSHDLINRFSTTVFFKDESPSVLNTNNFRGVQPSNGRVVTSQVVQTAATPAASSAATSTLSVITVLLLSSLCWL</sequence>
<name>A0A671KIR5_9TELE</name>
<reference evidence="9" key="2">
    <citation type="submission" date="2025-09" db="UniProtKB">
        <authorList>
            <consortium name="Ensembl"/>
        </authorList>
    </citation>
    <scope>IDENTIFICATION</scope>
</reference>
<feature type="chain" id="PRO_5025713099" description="Carbonic anhydrase" evidence="7">
    <location>
        <begin position="20"/>
        <end position="297"/>
    </location>
</feature>
<dbReference type="InterPro" id="IPR023561">
    <property type="entry name" value="Carbonic_anhydrase_a-class"/>
</dbReference>
<dbReference type="PROSITE" id="PS51144">
    <property type="entry name" value="ALPHA_CA_2"/>
    <property type="match status" value="1"/>
</dbReference>
<evidence type="ECO:0000256" key="1">
    <source>
        <dbReference type="ARBA" id="ARBA00010718"/>
    </source>
</evidence>
<reference evidence="9" key="1">
    <citation type="submission" date="2025-08" db="UniProtKB">
        <authorList>
            <consortium name="Ensembl"/>
        </authorList>
    </citation>
    <scope>IDENTIFICATION</scope>
</reference>
<comment type="catalytic activity">
    <reaction evidence="7">
        <text>hydrogencarbonate + H(+) = CO2 + H2O</text>
        <dbReference type="Rhea" id="RHEA:10748"/>
        <dbReference type="ChEBI" id="CHEBI:15377"/>
        <dbReference type="ChEBI" id="CHEBI:15378"/>
        <dbReference type="ChEBI" id="CHEBI:16526"/>
        <dbReference type="ChEBI" id="CHEBI:17544"/>
        <dbReference type="EC" id="4.2.1.1"/>
    </reaction>
</comment>
<evidence type="ECO:0000256" key="4">
    <source>
        <dbReference type="ARBA" id="ARBA00022833"/>
    </source>
</evidence>
<dbReference type="SUPFAM" id="SSF51069">
    <property type="entry name" value="Carbonic anhydrase"/>
    <property type="match status" value="1"/>
</dbReference>
<proteinExistence type="inferred from homology"/>
<dbReference type="Proteomes" id="UP000472260">
    <property type="component" value="Unassembled WGS sequence"/>
</dbReference>
<comment type="function">
    <text evidence="7">Reversible hydration of carbon dioxide.</text>
</comment>
<dbReference type="GO" id="GO:0005886">
    <property type="term" value="C:plasma membrane"/>
    <property type="evidence" value="ECO:0007669"/>
    <property type="project" value="TreeGrafter"/>
</dbReference>
<keyword evidence="7" id="KW-0732">Signal</keyword>
<evidence type="ECO:0000256" key="3">
    <source>
        <dbReference type="ARBA" id="ARBA00022723"/>
    </source>
</evidence>
<feature type="domain" description="Alpha-carbonic anhydrase" evidence="8">
    <location>
        <begin position="16"/>
        <end position="266"/>
    </location>
</feature>
<keyword evidence="3 7" id="KW-0479">Metal-binding</keyword>
<dbReference type="Gene3D" id="3.10.200.10">
    <property type="entry name" value="Alpha carbonic anhydrase"/>
    <property type="match status" value="1"/>
</dbReference>
<dbReference type="InterPro" id="IPR036398">
    <property type="entry name" value="CA_dom_sf"/>
</dbReference>
<dbReference type="InterPro" id="IPR018338">
    <property type="entry name" value="Carbonic_anhydrase_a-class_CS"/>
</dbReference>
<dbReference type="PROSITE" id="PS00162">
    <property type="entry name" value="ALPHA_CA_1"/>
    <property type="match status" value="1"/>
</dbReference>
<dbReference type="SMART" id="SM01057">
    <property type="entry name" value="Carb_anhydrase"/>
    <property type="match status" value="1"/>
</dbReference>
<evidence type="ECO:0000256" key="5">
    <source>
        <dbReference type="ARBA" id="ARBA00023180"/>
    </source>
</evidence>
<dbReference type="FunFam" id="3.10.200.10:FF:000003">
    <property type="entry name" value="Carbonic anhydrase 12"/>
    <property type="match status" value="1"/>
</dbReference>
<dbReference type="PANTHER" id="PTHR18952:SF200">
    <property type="entry name" value="CARBONIC ANHYDRASE"/>
    <property type="match status" value="1"/>
</dbReference>
<dbReference type="GO" id="GO:0004089">
    <property type="term" value="F:carbonate dehydratase activity"/>
    <property type="evidence" value="ECO:0007669"/>
    <property type="project" value="UniProtKB-UniRule"/>
</dbReference>
<comment type="cofactor">
    <cofactor evidence="7">
        <name>Zn(2+)</name>
        <dbReference type="ChEBI" id="CHEBI:29105"/>
    </cofactor>
</comment>
<evidence type="ECO:0000313" key="9">
    <source>
        <dbReference type="Ensembl" id="ENSSANP00000006612.1"/>
    </source>
</evidence>
<keyword evidence="4 7" id="KW-0862">Zinc</keyword>
<evidence type="ECO:0000313" key="10">
    <source>
        <dbReference type="Proteomes" id="UP000472260"/>
    </source>
</evidence>
<organism evidence="9 10">
    <name type="scientific">Sinocyclocheilus anshuiensis</name>
    <dbReference type="NCBI Taxonomy" id="1608454"/>
    <lineage>
        <taxon>Eukaryota</taxon>
        <taxon>Metazoa</taxon>
        <taxon>Chordata</taxon>
        <taxon>Craniata</taxon>
        <taxon>Vertebrata</taxon>
        <taxon>Euteleostomi</taxon>
        <taxon>Actinopterygii</taxon>
        <taxon>Neopterygii</taxon>
        <taxon>Teleostei</taxon>
        <taxon>Ostariophysi</taxon>
        <taxon>Cypriniformes</taxon>
        <taxon>Cyprinidae</taxon>
        <taxon>Cyprininae</taxon>
        <taxon>Sinocyclocheilus</taxon>
    </lineage>
</organism>
<feature type="signal peptide" evidence="7">
    <location>
        <begin position="1"/>
        <end position="19"/>
    </location>
</feature>
<accession>A0A671KIR5</accession>
<dbReference type="GO" id="GO:0008270">
    <property type="term" value="F:zinc ion binding"/>
    <property type="evidence" value="ECO:0007669"/>
    <property type="project" value="UniProtKB-UniRule"/>
</dbReference>
<evidence type="ECO:0000256" key="2">
    <source>
        <dbReference type="ARBA" id="ARBA00012925"/>
    </source>
</evidence>
<keyword evidence="5" id="KW-0325">Glycoprotein</keyword>
<dbReference type="PANTHER" id="PTHR18952">
    <property type="entry name" value="CARBONIC ANHYDRASE"/>
    <property type="match status" value="1"/>
</dbReference>
<protein>
    <recommendedName>
        <fullName evidence="2 7">Carbonic anhydrase</fullName>
        <ecNumber evidence="2 7">4.2.1.1</ecNumber>
    </recommendedName>
</protein>
<evidence type="ECO:0000259" key="8">
    <source>
        <dbReference type="PROSITE" id="PS51144"/>
    </source>
</evidence>
<dbReference type="Pfam" id="PF00194">
    <property type="entry name" value="Carb_anhydrase"/>
    <property type="match status" value="1"/>
</dbReference>
<evidence type="ECO:0000256" key="6">
    <source>
        <dbReference type="ARBA" id="ARBA00023239"/>
    </source>
</evidence>
<evidence type="ECO:0000256" key="7">
    <source>
        <dbReference type="RuleBase" id="RU367011"/>
    </source>
</evidence>
<dbReference type="EC" id="4.2.1.1" evidence="2 7"/>
<dbReference type="AlphaFoldDB" id="A0A671KIR5"/>
<comment type="similarity">
    <text evidence="1 7">Belongs to the alpha-carbonic anhydrase family.</text>
</comment>
<dbReference type="Ensembl" id="ENSSANT00000007100.1">
    <property type="protein sequence ID" value="ENSSANP00000006612.1"/>
    <property type="gene ID" value="ENSSANG00000003706.1"/>
</dbReference>
<dbReference type="InterPro" id="IPR001148">
    <property type="entry name" value="CA_dom"/>
</dbReference>
<keyword evidence="6 7" id="KW-0456">Lyase</keyword>
<keyword evidence="10" id="KW-1185">Reference proteome</keyword>